<feature type="compositionally biased region" description="Polar residues" evidence="1">
    <location>
        <begin position="27"/>
        <end position="42"/>
    </location>
</feature>
<feature type="compositionally biased region" description="Polar residues" evidence="1">
    <location>
        <begin position="134"/>
        <end position="149"/>
    </location>
</feature>
<evidence type="ECO:0000313" key="3">
    <source>
        <dbReference type="Proteomes" id="UP000489600"/>
    </source>
</evidence>
<proteinExistence type="predicted"/>
<evidence type="ECO:0000256" key="1">
    <source>
        <dbReference type="SAM" id="MobiDB-lite"/>
    </source>
</evidence>
<feature type="compositionally biased region" description="Low complexity" evidence="1">
    <location>
        <begin position="70"/>
        <end position="82"/>
    </location>
</feature>
<gene>
    <name evidence="2" type="ORF">ANE_LOCUS18381</name>
</gene>
<feature type="compositionally biased region" description="Low complexity" evidence="1">
    <location>
        <begin position="121"/>
        <end position="133"/>
    </location>
</feature>
<name>A0A565C2Y5_9BRAS</name>
<comment type="caution">
    <text evidence="2">The sequence shown here is derived from an EMBL/GenBank/DDBJ whole genome shotgun (WGS) entry which is preliminary data.</text>
</comment>
<dbReference type="AlphaFoldDB" id="A0A565C2Y5"/>
<dbReference type="Proteomes" id="UP000489600">
    <property type="component" value="Unassembled WGS sequence"/>
</dbReference>
<protein>
    <submittedName>
        <fullName evidence="2">Uncharacterized protein</fullName>
    </submittedName>
</protein>
<feature type="region of interest" description="Disordered" evidence="1">
    <location>
        <begin position="1"/>
        <end position="177"/>
    </location>
</feature>
<evidence type="ECO:0000313" key="2">
    <source>
        <dbReference type="EMBL" id="VVB07937.1"/>
    </source>
</evidence>
<reference evidence="2" key="1">
    <citation type="submission" date="2019-07" db="EMBL/GenBank/DDBJ databases">
        <authorList>
            <person name="Dittberner H."/>
        </authorList>
    </citation>
    <scope>NUCLEOTIDE SEQUENCE [LARGE SCALE GENOMIC DNA]</scope>
</reference>
<keyword evidence="3" id="KW-1185">Reference proteome</keyword>
<organism evidence="2 3">
    <name type="scientific">Arabis nemorensis</name>
    <dbReference type="NCBI Taxonomy" id="586526"/>
    <lineage>
        <taxon>Eukaryota</taxon>
        <taxon>Viridiplantae</taxon>
        <taxon>Streptophyta</taxon>
        <taxon>Embryophyta</taxon>
        <taxon>Tracheophyta</taxon>
        <taxon>Spermatophyta</taxon>
        <taxon>Magnoliopsida</taxon>
        <taxon>eudicotyledons</taxon>
        <taxon>Gunneridae</taxon>
        <taxon>Pentapetalae</taxon>
        <taxon>rosids</taxon>
        <taxon>malvids</taxon>
        <taxon>Brassicales</taxon>
        <taxon>Brassicaceae</taxon>
        <taxon>Arabideae</taxon>
        <taxon>Arabis</taxon>
    </lineage>
</organism>
<dbReference type="EMBL" id="CABITT030000006">
    <property type="protein sequence ID" value="VVB07937.1"/>
    <property type="molecule type" value="Genomic_DNA"/>
</dbReference>
<accession>A0A565C2Y5</accession>
<sequence length="217" mass="23293">MGSGYQRVSPDYLPLTNTKKPYLRPSPSRSNENGRTTTTAISTEGGGGRFNGISTSSNLDGVPKGFRFRSTSTSTTTAQQQQDLSHDSAANPRGGGDGLLQWGQRKRSRASRTEIRSVTVAAASAADDSSSSSGQSLIPSNKIQRRSTNPSMPPPSMSPSPLCGGGGGRSTNMRNGFVTGKESSRFIPTRFSSKSFYFASILRIDLDFFFLFTELKI</sequence>